<gene>
    <name evidence="5" type="ORF">BJY22_007292</name>
</gene>
<dbReference type="InterPro" id="IPR001110">
    <property type="entry name" value="UPF0012_CS"/>
</dbReference>
<evidence type="ECO:0000313" key="6">
    <source>
        <dbReference type="Proteomes" id="UP000555407"/>
    </source>
</evidence>
<dbReference type="SUPFAM" id="SSF56317">
    <property type="entry name" value="Carbon-nitrogen hydrolase"/>
    <property type="match status" value="1"/>
</dbReference>
<dbReference type="PANTHER" id="PTHR43674:SF2">
    <property type="entry name" value="BETA-UREIDOPROPIONASE"/>
    <property type="match status" value="1"/>
</dbReference>
<evidence type="ECO:0000259" key="4">
    <source>
        <dbReference type="PROSITE" id="PS50263"/>
    </source>
</evidence>
<dbReference type="PANTHER" id="PTHR43674">
    <property type="entry name" value="NITRILASE C965.09-RELATED"/>
    <property type="match status" value="1"/>
</dbReference>
<dbReference type="Pfam" id="PF00795">
    <property type="entry name" value="CN_hydrolase"/>
    <property type="match status" value="1"/>
</dbReference>
<keyword evidence="6" id="KW-1185">Reference proteome</keyword>
<feature type="region of interest" description="Disordered" evidence="3">
    <location>
        <begin position="249"/>
        <end position="276"/>
    </location>
</feature>
<evidence type="ECO:0000256" key="1">
    <source>
        <dbReference type="ARBA" id="ARBA00010613"/>
    </source>
</evidence>
<dbReference type="RefSeq" id="WP_167216170.1">
    <property type="nucleotide sequence ID" value="NZ_JAASRO010000001.1"/>
</dbReference>
<dbReference type="InterPro" id="IPR036526">
    <property type="entry name" value="C-N_Hydrolase_sf"/>
</dbReference>
<dbReference type="Gene3D" id="3.60.110.10">
    <property type="entry name" value="Carbon-nitrogen hydrolase"/>
    <property type="match status" value="1"/>
</dbReference>
<dbReference type="AlphaFoldDB" id="A0A7X5VHV3"/>
<dbReference type="PROSITE" id="PS50263">
    <property type="entry name" value="CN_HYDROLASE"/>
    <property type="match status" value="1"/>
</dbReference>
<dbReference type="Proteomes" id="UP000555407">
    <property type="component" value="Unassembled WGS sequence"/>
</dbReference>
<comment type="caution">
    <text evidence="5">The sequence shown here is derived from an EMBL/GenBank/DDBJ whole genome shotgun (WGS) entry which is preliminary data.</text>
</comment>
<protein>
    <submittedName>
        <fullName evidence="5">Putative amidohydrolase</fullName>
    </submittedName>
</protein>
<keyword evidence="2 5" id="KW-0378">Hydrolase</keyword>
<dbReference type="GO" id="GO:0033388">
    <property type="term" value="P:putrescine biosynthetic process from arginine"/>
    <property type="evidence" value="ECO:0007669"/>
    <property type="project" value="TreeGrafter"/>
</dbReference>
<proteinExistence type="inferred from homology"/>
<accession>A0A7X5VHV3</accession>
<dbReference type="GO" id="GO:0050126">
    <property type="term" value="F:N-carbamoylputrescine amidase activity"/>
    <property type="evidence" value="ECO:0007669"/>
    <property type="project" value="TreeGrafter"/>
</dbReference>
<reference evidence="5 6" key="1">
    <citation type="submission" date="2020-03" db="EMBL/GenBank/DDBJ databases">
        <title>Sequencing the genomes of 1000 actinobacteria strains.</title>
        <authorList>
            <person name="Klenk H.-P."/>
        </authorList>
    </citation>
    <scope>NUCLEOTIDE SEQUENCE [LARGE SCALE GENOMIC DNA]</scope>
    <source>
        <strain evidence="5 6">DSM 45490</strain>
    </source>
</reference>
<evidence type="ECO:0000256" key="3">
    <source>
        <dbReference type="SAM" id="MobiDB-lite"/>
    </source>
</evidence>
<sequence length="276" mass="29283">MEVRVAACQIEARVDSPDPAVAVAAVRQAADAGARLIVLPEQAVSGYCFADADEALAAAEPLDGPTVQLLRSLSAELGCVLVAGYCERGESGRIYDSAVVVDAGEVLQNYRKVHLWGREAEWFTPGSRPPSAVDTRAGRVAVMICYDLEFPEFARLAALDGADIIAAPCNWPLLPRPATERPLELIKAQASAGTNKVHIVVADRCGPERGTDWIGGSAVIDASGYLLADAATPYGETARPVVLTADLDTDTPRDKSLGPHNNAFTDRRPTLYTGLT</sequence>
<evidence type="ECO:0000313" key="5">
    <source>
        <dbReference type="EMBL" id="NIK61575.1"/>
    </source>
</evidence>
<dbReference type="PROSITE" id="PS01227">
    <property type="entry name" value="UPF0012"/>
    <property type="match status" value="1"/>
</dbReference>
<dbReference type="InterPro" id="IPR003010">
    <property type="entry name" value="C-N_Hydrolase"/>
</dbReference>
<organism evidence="5 6">
    <name type="scientific">Kribbella shirazensis</name>
    <dbReference type="NCBI Taxonomy" id="1105143"/>
    <lineage>
        <taxon>Bacteria</taxon>
        <taxon>Bacillati</taxon>
        <taxon>Actinomycetota</taxon>
        <taxon>Actinomycetes</taxon>
        <taxon>Propionibacteriales</taxon>
        <taxon>Kribbellaceae</taxon>
        <taxon>Kribbella</taxon>
    </lineage>
</organism>
<name>A0A7X5VHV3_9ACTN</name>
<dbReference type="InterPro" id="IPR050345">
    <property type="entry name" value="Aliph_Amidase/BUP"/>
</dbReference>
<comment type="similarity">
    <text evidence="1">Belongs to the carbon-nitrogen hydrolase superfamily. NIT1/NIT2 family.</text>
</comment>
<feature type="domain" description="CN hydrolase" evidence="4">
    <location>
        <begin position="3"/>
        <end position="249"/>
    </location>
</feature>
<dbReference type="EMBL" id="JAASRO010000001">
    <property type="protein sequence ID" value="NIK61575.1"/>
    <property type="molecule type" value="Genomic_DNA"/>
</dbReference>
<evidence type="ECO:0000256" key="2">
    <source>
        <dbReference type="ARBA" id="ARBA00022801"/>
    </source>
</evidence>